<dbReference type="EMBL" id="JUIV01000022">
    <property type="protein sequence ID" value="RYJ36846.1"/>
    <property type="molecule type" value="Genomic_DNA"/>
</dbReference>
<evidence type="ECO:0000313" key="1">
    <source>
        <dbReference type="EMBL" id="RYJ36846.1"/>
    </source>
</evidence>
<name>A0A444VTV7_9FLAO</name>
<dbReference type="Proteomes" id="UP000290433">
    <property type="component" value="Unassembled WGS sequence"/>
</dbReference>
<protein>
    <submittedName>
        <fullName evidence="1">Uncharacterized protein</fullName>
    </submittedName>
</protein>
<proteinExistence type="predicted"/>
<dbReference type="AlphaFoldDB" id="A0A444VTV7"/>
<accession>A0A444VTV7</accession>
<gene>
    <name evidence="1" type="ORF">NU08_4107</name>
</gene>
<evidence type="ECO:0000313" key="2">
    <source>
        <dbReference type="Proteomes" id="UP000290433"/>
    </source>
</evidence>
<sequence>MENHFKKQGETEKPTSRIKKKNMEKLKLATVILLFTAFGMNKVQAQVVVGIAYKPMYGNCSQFNQAVGYTYEAGKGGNEMREEVTRRLEQNYNVSGSAIMIFSSYDQKNAVIIRYKKQISGYDCTKLAYAAGFGNSYDDAFNNAVKEMRLYYAGSDYQQEIWIH</sequence>
<comment type="caution">
    <text evidence="1">The sequence shown here is derived from an EMBL/GenBank/DDBJ whole genome shotgun (WGS) entry which is preliminary data.</text>
</comment>
<reference evidence="1 2" key="1">
    <citation type="submission" date="2014-12" db="EMBL/GenBank/DDBJ databases">
        <title>Genome sequence of Flavobacterium anhuiense RCM74.</title>
        <authorList>
            <person name="Kim J.F."/>
            <person name="Song J.Y."/>
            <person name="Kwak M.-J."/>
            <person name="Lee S.-W."/>
        </authorList>
    </citation>
    <scope>NUCLEOTIDE SEQUENCE [LARGE SCALE GENOMIC DNA]</scope>
    <source>
        <strain evidence="1 2">RCM74</strain>
    </source>
</reference>
<organism evidence="1 2">
    <name type="scientific">Flavobacterium anhuiense</name>
    <dbReference type="NCBI Taxonomy" id="459526"/>
    <lineage>
        <taxon>Bacteria</taxon>
        <taxon>Pseudomonadati</taxon>
        <taxon>Bacteroidota</taxon>
        <taxon>Flavobacteriia</taxon>
        <taxon>Flavobacteriales</taxon>
        <taxon>Flavobacteriaceae</taxon>
        <taxon>Flavobacterium</taxon>
    </lineage>
</organism>